<evidence type="ECO:0000313" key="13">
    <source>
        <dbReference type="EMBL" id="TFZ83160.1"/>
    </source>
</evidence>
<dbReference type="EMBL" id="SRIO01000005">
    <property type="protein sequence ID" value="TFZ83160.1"/>
    <property type="molecule type" value="Genomic_DNA"/>
</dbReference>
<dbReference type="Proteomes" id="UP000297890">
    <property type="component" value="Unassembled WGS sequence"/>
</dbReference>
<dbReference type="GO" id="GO:0030170">
    <property type="term" value="F:pyridoxal phosphate binding"/>
    <property type="evidence" value="ECO:0007669"/>
    <property type="project" value="InterPro"/>
</dbReference>
<protein>
    <recommendedName>
        <fullName evidence="11">Histidinol-phosphate aminotransferase</fullName>
        <ecNumber evidence="11">2.6.1.9</ecNumber>
    </recommendedName>
    <alternativeName>
        <fullName evidence="11">Imidazole acetol-phosphate transaminase</fullName>
    </alternativeName>
</protein>
<comment type="pathway">
    <text evidence="2 11">Amino-acid biosynthesis; L-histidine biosynthesis; L-histidine from 5-phospho-alpha-D-ribose 1-diphosphate: step 7/9.</text>
</comment>
<comment type="similarity">
    <text evidence="3 11">Belongs to the class-II pyridoxal-phosphate-dependent aminotransferase family. Histidinol-phosphate aminotransferase subfamily.</text>
</comment>
<dbReference type="CDD" id="cd00609">
    <property type="entry name" value="AAT_like"/>
    <property type="match status" value="1"/>
</dbReference>
<gene>
    <name evidence="11" type="primary">hisC</name>
    <name evidence="13" type="ORF">E4680_05145</name>
</gene>
<dbReference type="SUPFAM" id="SSF53383">
    <property type="entry name" value="PLP-dependent transferases"/>
    <property type="match status" value="1"/>
</dbReference>
<dbReference type="InterPro" id="IPR015421">
    <property type="entry name" value="PyrdxlP-dep_Trfase_major"/>
</dbReference>
<keyword evidence="8 11" id="KW-0663">Pyridoxal phosphate</keyword>
<evidence type="ECO:0000313" key="14">
    <source>
        <dbReference type="Proteomes" id="UP000297890"/>
    </source>
</evidence>
<comment type="catalytic activity">
    <reaction evidence="10 11">
        <text>L-histidinol phosphate + 2-oxoglutarate = 3-(imidazol-4-yl)-2-oxopropyl phosphate + L-glutamate</text>
        <dbReference type="Rhea" id="RHEA:23744"/>
        <dbReference type="ChEBI" id="CHEBI:16810"/>
        <dbReference type="ChEBI" id="CHEBI:29985"/>
        <dbReference type="ChEBI" id="CHEBI:57766"/>
        <dbReference type="ChEBI" id="CHEBI:57980"/>
        <dbReference type="EC" id="2.6.1.9"/>
    </reaction>
</comment>
<evidence type="ECO:0000256" key="5">
    <source>
        <dbReference type="ARBA" id="ARBA00022576"/>
    </source>
</evidence>
<dbReference type="GO" id="GO:0000105">
    <property type="term" value="P:L-histidine biosynthetic process"/>
    <property type="evidence" value="ECO:0007669"/>
    <property type="project" value="UniProtKB-UniRule"/>
</dbReference>
<dbReference type="PANTHER" id="PTHR42885">
    <property type="entry name" value="HISTIDINOL-PHOSPHATE AMINOTRANSFERASE-RELATED"/>
    <property type="match status" value="1"/>
</dbReference>
<dbReference type="HAMAP" id="MF_01023">
    <property type="entry name" value="HisC_aminotrans_2"/>
    <property type="match status" value="1"/>
</dbReference>
<dbReference type="GO" id="GO:0004400">
    <property type="term" value="F:histidinol-phosphate transaminase activity"/>
    <property type="evidence" value="ECO:0007669"/>
    <property type="project" value="UniProtKB-UniRule"/>
</dbReference>
<comment type="cofactor">
    <cofactor evidence="1 11">
        <name>pyridoxal 5'-phosphate</name>
        <dbReference type="ChEBI" id="CHEBI:597326"/>
    </cofactor>
</comment>
<evidence type="ECO:0000256" key="8">
    <source>
        <dbReference type="ARBA" id="ARBA00022898"/>
    </source>
</evidence>
<sequence length="363" mass="39700">MRDWVREDIQALSPYRVHPADGLIKLDAMENPYDWPADLMQPWLSAIAQAALNRYPDPRSGELMPVLRSALAIPDAAEVLLGNGSDELIQMIILALARPGAVVLAPEPTFAMYRLIARWLGVRFVGVPLRDDDFSLDRAAMIAAIQQYRPAVVFLAYPNNPTGNPFAREDMCAIIEAASGIVVVDEAYAPFASDSFLPQAGRFGNVLVMRTLSKAGLAGLRLGVLAGPAAWIAQIDKVRLPYNINVLTQITATVAMQYPAVWQQQATEICNQRTRLTSGLAALPGLMVYPSAANFLLFRVPHGCAHALHDGLRQDGILIKLMDGTHPALSDCLRVTVGRPDENRRFLDALRTRLESLNVDGGK</sequence>
<keyword evidence="6 11" id="KW-0028">Amino-acid biosynthesis</keyword>
<dbReference type="EC" id="2.6.1.9" evidence="11"/>
<dbReference type="InterPro" id="IPR015424">
    <property type="entry name" value="PyrdxlP-dep_Trfase"/>
</dbReference>
<dbReference type="Gene3D" id="3.40.640.10">
    <property type="entry name" value="Type I PLP-dependent aspartate aminotransferase-like (Major domain)"/>
    <property type="match status" value="1"/>
</dbReference>
<feature type="domain" description="Aminotransferase class I/classII large" evidence="12">
    <location>
        <begin position="23"/>
        <end position="350"/>
    </location>
</feature>
<evidence type="ECO:0000256" key="10">
    <source>
        <dbReference type="ARBA" id="ARBA00047481"/>
    </source>
</evidence>
<evidence type="ECO:0000256" key="11">
    <source>
        <dbReference type="HAMAP-Rule" id="MF_01023"/>
    </source>
</evidence>
<feature type="modified residue" description="N6-(pyridoxal phosphate)lysine" evidence="11">
    <location>
        <position position="214"/>
    </location>
</feature>
<evidence type="ECO:0000256" key="9">
    <source>
        <dbReference type="ARBA" id="ARBA00023102"/>
    </source>
</evidence>
<evidence type="ECO:0000256" key="1">
    <source>
        <dbReference type="ARBA" id="ARBA00001933"/>
    </source>
</evidence>
<evidence type="ECO:0000256" key="6">
    <source>
        <dbReference type="ARBA" id="ARBA00022605"/>
    </source>
</evidence>
<evidence type="ECO:0000256" key="2">
    <source>
        <dbReference type="ARBA" id="ARBA00005011"/>
    </source>
</evidence>
<organism evidence="13 14">
    <name type="scientific">Candidatus Macondimonas diazotrophica</name>
    <dbReference type="NCBI Taxonomy" id="2305248"/>
    <lineage>
        <taxon>Bacteria</taxon>
        <taxon>Pseudomonadati</taxon>
        <taxon>Pseudomonadota</taxon>
        <taxon>Gammaproteobacteria</taxon>
        <taxon>Chromatiales</taxon>
        <taxon>Ectothiorhodospiraceae</taxon>
        <taxon>Candidatus Macondimonas</taxon>
    </lineage>
</organism>
<keyword evidence="7 11" id="KW-0808">Transferase</keyword>
<dbReference type="InterPro" id="IPR004839">
    <property type="entry name" value="Aminotransferase_I/II_large"/>
</dbReference>
<evidence type="ECO:0000259" key="12">
    <source>
        <dbReference type="Pfam" id="PF00155"/>
    </source>
</evidence>
<proteinExistence type="inferred from homology"/>
<dbReference type="Pfam" id="PF00155">
    <property type="entry name" value="Aminotran_1_2"/>
    <property type="match status" value="1"/>
</dbReference>
<keyword evidence="5 11" id="KW-0032">Aminotransferase</keyword>
<dbReference type="InterPro" id="IPR005861">
    <property type="entry name" value="HisP_aminotrans"/>
</dbReference>
<dbReference type="InterPro" id="IPR015422">
    <property type="entry name" value="PyrdxlP-dep_Trfase_small"/>
</dbReference>
<dbReference type="PANTHER" id="PTHR42885:SF2">
    <property type="entry name" value="HISTIDINOL-PHOSPHATE AMINOTRANSFERASE"/>
    <property type="match status" value="1"/>
</dbReference>
<reference evidence="13 14" key="1">
    <citation type="journal article" date="2019" name="ISME J.">
        <title>Candidatus Macondimonas diazotrophica, a novel gammaproteobacterial genus dominating crude-oil-contaminated coastal sediments.</title>
        <authorList>
            <person name="Karthikeyan S."/>
            <person name="Konstantinidis K."/>
        </authorList>
    </citation>
    <scope>NUCLEOTIDE SEQUENCE [LARGE SCALE GENOMIC DNA]</scope>
    <source>
        <strain evidence="13 14">KTK01</strain>
    </source>
</reference>
<comment type="caution">
    <text evidence="13">The sequence shown here is derived from an EMBL/GenBank/DDBJ whole genome shotgun (WGS) entry which is preliminary data.</text>
</comment>
<keyword evidence="14" id="KW-1185">Reference proteome</keyword>
<name>A0A4Z0FAI1_9GAMM</name>
<dbReference type="UniPathway" id="UPA00031">
    <property type="reaction ID" value="UER00012"/>
</dbReference>
<dbReference type="NCBIfam" id="TIGR01141">
    <property type="entry name" value="hisC"/>
    <property type="match status" value="1"/>
</dbReference>
<comment type="subunit">
    <text evidence="4 11">Homodimer.</text>
</comment>
<dbReference type="OrthoDB" id="9809616at2"/>
<dbReference type="AlphaFoldDB" id="A0A4Z0FAI1"/>
<evidence type="ECO:0000256" key="7">
    <source>
        <dbReference type="ARBA" id="ARBA00022679"/>
    </source>
</evidence>
<evidence type="ECO:0000256" key="3">
    <source>
        <dbReference type="ARBA" id="ARBA00007970"/>
    </source>
</evidence>
<dbReference type="Gene3D" id="3.90.1150.10">
    <property type="entry name" value="Aspartate Aminotransferase, domain 1"/>
    <property type="match status" value="1"/>
</dbReference>
<evidence type="ECO:0000256" key="4">
    <source>
        <dbReference type="ARBA" id="ARBA00011738"/>
    </source>
</evidence>
<accession>A0A4Z0FAI1</accession>
<keyword evidence="9 11" id="KW-0368">Histidine biosynthesis</keyword>